<dbReference type="RefSeq" id="XP_044685273.1">
    <property type="nucleotide sequence ID" value="XM_044820973.1"/>
</dbReference>
<dbReference type="Proteomes" id="UP000827133">
    <property type="component" value="Unassembled WGS sequence"/>
</dbReference>
<dbReference type="PROSITE" id="PS50048">
    <property type="entry name" value="ZN2_CY6_FUNGAL_2"/>
    <property type="match status" value="1"/>
</dbReference>
<evidence type="ECO:0000256" key="6">
    <source>
        <dbReference type="SAM" id="Coils"/>
    </source>
</evidence>
<comment type="subcellular location">
    <subcellularLocation>
        <location evidence="1">Nucleus</location>
    </subcellularLocation>
</comment>
<dbReference type="PANTHER" id="PTHR31845:SF17">
    <property type="entry name" value="ZN(II)2CYS6 TRANSCRIPTION FACTOR (EUROFUNG)"/>
    <property type="match status" value="1"/>
</dbReference>
<dbReference type="GO" id="GO:0008270">
    <property type="term" value="F:zinc ion binding"/>
    <property type="evidence" value="ECO:0007669"/>
    <property type="project" value="InterPro"/>
</dbReference>
<feature type="coiled-coil region" evidence="6">
    <location>
        <begin position="81"/>
        <end position="108"/>
    </location>
</feature>
<feature type="domain" description="Zn(2)-C6 fungal-type" evidence="8">
    <location>
        <begin position="34"/>
        <end position="66"/>
    </location>
</feature>
<sequence>MKRTHNALEADEFGPGDASGSAIRGSKVSRKIRACQQCHTRKIRCVTEDGAPKCIRCTKNGFDCVVNKNLQDLLEGEYDWKKAMEQQMESMRASMVDMKAKLDNLQSTQQQMALATTSPETVSRLSAPTPHLTAMTRENSPDTHSASRDEGAIVDAPMVSLFRATKLRNIRSDPSRDGRAALDRHRQPDFISQGRITLAEAESLFAAFQGTLNAYLWAGVALVHDTLSSARESSSLLVAATLAVAALHTQDDGQSFDRCYVVFAELASQAMFQRYHTLDDIRGLCIGAFWLSDLSWKLSGLAVRIATELNIHQHCARALRGETSHSEDVTLINHEGFLALPGAKGSDVRLHSQVSIFIILSRTYRTFGLDRSRVVANDEFDAIRRYNGELGQWKQSWEARLGELGCDPQIGDYPKKGVVLHYHFARLLLFSVCLQGLQPTDGFLISLERQDFINTAVESACAALRLILEDSDMRRAVVGVPLYLLTTIAYSSIFLIKVCSSWRAVVVHLAVDDVVNLVGPIISMLNATQAYARHVAHYIGQGLSTMLDKLKSGESANEVLMPQSASNRTMEVPQDSRPVQQDWDLSYGWMMGDQLGMGLEYNPGDLLGIIGSQMAE</sequence>
<proteinExistence type="predicted"/>
<evidence type="ECO:0000259" key="8">
    <source>
        <dbReference type="PROSITE" id="PS50048"/>
    </source>
</evidence>
<dbReference type="InterPro" id="IPR051089">
    <property type="entry name" value="prtT"/>
</dbReference>
<dbReference type="Gene3D" id="4.10.240.10">
    <property type="entry name" value="Zn(2)-C6 fungal-type DNA-binding domain"/>
    <property type="match status" value="1"/>
</dbReference>
<organism evidence="9 10">
    <name type="scientific">Fusarium musae</name>
    <dbReference type="NCBI Taxonomy" id="1042133"/>
    <lineage>
        <taxon>Eukaryota</taxon>
        <taxon>Fungi</taxon>
        <taxon>Dikarya</taxon>
        <taxon>Ascomycota</taxon>
        <taxon>Pezizomycotina</taxon>
        <taxon>Sordariomycetes</taxon>
        <taxon>Hypocreomycetidae</taxon>
        <taxon>Hypocreales</taxon>
        <taxon>Nectriaceae</taxon>
        <taxon>Fusarium</taxon>
    </lineage>
</organism>
<dbReference type="InterPro" id="IPR036864">
    <property type="entry name" value="Zn2-C6_fun-type_DNA-bd_sf"/>
</dbReference>
<keyword evidence="2" id="KW-0805">Transcription regulation</keyword>
<dbReference type="Pfam" id="PF00172">
    <property type="entry name" value="Zn_clus"/>
    <property type="match status" value="1"/>
</dbReference>
<reference evidence="9" key="1">
    <citation type="journal article" date="2021" name="Mol. Plant Microbe Interact.">
        <title>Telomere to telomere genome assembly of Fusarium musae F31, causal agent of crown rot disease of banana.</title>
        <authorList>
            <person name="Degradi L."/>
            <person name="Tava V."/>
            <person name="Kunova A."/>
            <person name="Cortesi P."/>
            <person name="Saracchi M."/>
            <person name="Pasquali M."/>
        </authorList>
    </citation>
    <scope>NUCLEOTIDE SEQUENCE</scope>
    <source>
        <strain evidence="9">F31</strain>
    </source>
</reference>
<evidence type="ECO:0000256" key="2">
    <source>
        <dbReference type="ARBA" id="ARBA00023015"/>
    </source>
</evidence>
<evidence type="ECO:0000313" key="10">
    <source>
        <dbReference type="Proteomes" id="UP000827133"/>
    </source>
</evidence>
<keyword evidence="5" id="KW-0539">Nucleus</keyword>
<dbReference type="GO" id="GO:0005634">
    <property type="term" value="C:nucleus"/>
    <property type="evidence" value="ECO:0007669"/>
    <property type="project" value="UniProtKB-SubCell"/>
</dbReference>
<dbReference type="PANTHER" id="PTHR31845">
    <property type="entry name" value="FINGER DOMAIN PROTEIN, PUTATIVE-RELATED"/>
    <property type="match status" value="1"/>
</dbReference>
<evidence type="ECO:0000313" key="9">
    <source>
        <dbReference type="EMBL" id="KAG9506274.1"/>
    </source>
</evidence>
<keyword evidence="6" id="KW-0175">Coiled coil</keyword>
<dbReference type="SUPFAM" id="SSF57701">
    <property type="entry name" value="Zn2/Cys6 DNA-binding domain"/>
    <property type="match status" value="1"/>
</dbReference>
<dbReference type="KEGG" id="fmu:J7337_003256"/>
<name>A0A9P8DQ54_9HYPO</name>
<dbReference type="GO" id="GO:0000976">
    <property type="term" value="F:transcription cis-regulatory region binding"/>
    <property type="evidence" value="ECO:0007669"/>
    <property type="project" value="TreeGrafter"/>
</dbReference>
<dbReference type="CDD" id="cd00067">
    <property type="entry name" value="GAL4"/>
    <property type="match status" value="1"/>
</dbReference>
<dbReference type="EMBL" id="JAHBCI010000002">
    <property type="protein sequence ID" value="KAG9506274.1"/>
    <property type="molecule type" value="Genomic_DNA"/>
</dbReference>
<accession>A0A9P8DQ54</accession>
<dbReference type="CDD" id="cd12148">
    <property type="entry name" value="fungal_TF_MHR"/>
    <property type="match status" value="1"/>
</dbReference>
<keyword evidence="10" id="KW-1185">Reference proteome</keyword>
<evidence type="ECO:0000256" key="1">
    <source>
        <dbReference type="ARBA" id="ARBA00004123"/>
    </source>
</evidence>
<dbReference type="GO" id="GO:0000981">
    <property type="term" value="F:DNA-binding transcription factor activity, RNA polymerase II-specific"/>
    <property type="evidence" value="ECO:0007669"/>
    <property type="project" value="InterPro"/>
</dbReference>
<keyword evidence="3" id="KW-0238">DNA-binding</keyword>
<keyword evidence="4" id="KW-0804">Transcription</keyword>
<gene>
    <name evidence="9" type="ORF">J7337_003256</name>
</gene>
<dbReference type="PROSITE" id="PS00463">
    <property type="entry name" value="ZN2_CY6_FUNGAL_1"/>
    <property type="match status" value="1"/>
</dbReference>
<evidence type="ECO:0000256" key="4">
    <source>
        <dbReference type="ARBA" id="ARBA00023163"/>
    </source>
</evidence>
<evidence type="ECO:0000256" key="7">
    <source>
        <dbReference type="SAM" id="MobiDB-lite"/>
    </source>
</evidence>
<evidence type="ECO:0000256" key="5">
    <source>
        <dbReference type="ARBA" id="ARBA00023242"/>
    </source>
</evidence>
<dbReference type="GeneID" id="68311113"/>
<comment type="caution">
    <text evidence="9">The sequence shown here is derived from an EMBL/GenBank/DDBJ whole genome shotgun (WGS) entry which is preliminary data.</text>
</comment>
<protein>
    <recommendedName>
        <fullName evidence="8">Zn(2)-C6 fungal-type domain-containing protein</fullName>
    </recommendedName>
</protein>
<evidence type="ECO:0000256" key="3">
    <source>
        <dbReference type="ARBA" id="ARBA00023125"/>
    </source>
</evidence>
<dbReference type="SMART" id="SM00066">
    <property type="entry name" value="GAL4"/>
    <property type="match status" value="1"/>
</dbReference>
<dbReference type="AlphaFoldDB" id="A0A9P8DQ54"/>
<feature type="region of interest" description="Disordered" evidence="7">
    <location>
        <begin position="1"/>
        <end position="25"/>
    </location>
</feature>
<dbReference type="InterPro" id="IPR001138">
    <property type="entry name" value="Zn2Cys6_DnaBD"/>
</dbReference>